<dbReference type="RefSeq" id="WP_086969658.1">
    <property type="nucleotide sequence ID" value="NZ_FCOJ02000025.1"/>
</dbReference>
<feature type="region of interest" description="Disordered" evidence="1">
    <location>
        <begin position="1"/>
        <end position="108"/>
    </location>
</feature>
<evidence type="ECO:0008006" key="4">
    <source>
        <dbReference type="Google" id="ProtNLM"/>
    </source>
</evidence>
<accession>A0A158B865</accession>
<feature type="compositionally biased region" description="Low complexity" evidence="1">
    <location>
        <begin position="40"/>
        <end position="58"/>
    </location>
</feature>
<dbReference type="OrthoDB" id="9182647at2"/>
<evidence type="ECO:0000256" key="1">
    <source>
        <dbReference type="SAM" id="MobiDB-lite"/>
    </source>
</evidence>
<proteinExistence type="predicted"/>
<keyword evidence="3" id="KW-1185">Reference proteome</keyword>
<dbReference type="Proteomes" id="UP000054596">
    <property type="component" value="Unassembled WGS sequence"/>
</dbReference>
<evidence type="ECO:0000313" key="2">
    <source>
        <dbReference type="EMBL" id="SAK66233.1"/>
    </source>
</evidence>
<dbReference type="STRING" id="1777143.AWB82_03697"/>
<organism evidence="2 3">
    <name type="scientific">Caballeronia glebae</name>
    <dbReference type="NCBI Taxonomy" id="1777143"/>
    <lineage>
        <taxon>Bacteria</taxon>
        <taxon>Pseudomonadati</taxon>
        <taxon>Pseudomonadota</taxon>
        <taxon>Betaproteobacteria</taxon>
        <taxon>Burkholderiales</taxon>
        <taxon>Burkholderiaceae</taxon>
        <taxon>Caballeronia</taxon>
    </lineage>
</organism>
<feature type="compositionally biased region" description="Basic residues" evidence="1">
    <location>
        <begin position="96"/>
        <end position="105"/>
    </location>
</feature>
<gene>
    <name evidence="2" type="ORF">AWB82_03697</name>
</gene>
<dbReference type="AlphaFoldDB" id="A0A158B865"/>
<dbReference type="EMBL" id="FCOJ02000025">
    <property type="protein sequence ID" value="SAK66233.1"/>
    <property type="molecule type" value="Genomic_DNA"/>
</dbReference>
<reference evidence="2" key="1">
    <citation type="submission" date="2016-01" db="EMBL/GenBank/DDBJ databases">
        <authorList>
            <person name="Peeters C."/>
        </authorList>
    </citation>
    <scope>NUCLEOTIDE SEQUENCE [LARGE SCALE GENOMIC DNA]</scope>
    <source>
        <strain evidence="2">LMG 29325</strain>
    </source>
</reference>
<sequence length="174" mass="18488">MSTPQAKAPTTKAFNFPKSPAENAPASTKPDGKLSKKTPTKTTATPEPETKAATTTPKTAKKPAAKAPAAKKAEKTPSVEAAAATKPVETQPKASARTKRVKKEKVVRDSFTMPKSDYAKIAKLKDKCQKSGLRVKKSELLRAALAMLDAAPEKRLVEAIKALETVKTGRPPNA</sequence>
<name>A0A158B865_9BURK</name>
<comment type="caution">
    <text evidence="2">The sequence shown here is derived from an EMBL/GenBank/DDBJ whole genome shotgun (WGS) entry which is preliminary data.</text>
</comment>
<evidence type="ECO:0000313" key="3">
    <source>
        <dbReference type="Proteomes" id="UP000054596"/>
    </source>
</evidence>
<protein>
    <recommendedName>
        <fullName evidence="4">Histone H1-like nucleoprotein HC2</fullName>
    </recommendedName>
</protein>